<dbReference type="AlphaFoldDB" id="A0A3B0YN99"/>
<accession>A0A3B0YN99</accession>
<proteinExistence type="predicted"/>
<name>A0A3B0YN99_9ZZZZ</name>
<organism evidence="1">
    <name type="scientific">hydrothermal vent metagenome</name>
    <dbReference type="NCBI Taxonomy" id="652676"/>
    <lineage>
        <taxon>unclassified sequences</taxon>
        <taxon>metagenomes</taxon>
        <taxon>ecological metagenomes</taxon>
    </lineage>
</organism>
<dbReference type="EMBL" id="UOFL01000205">
    <property type="protein sequence ID" value="VAW80841.1"/>
    <property type="molecule type" value="Genomic_DNA"/>
</dbReference>
<reference evidence="1" key="1">
    <citation type="submission" date="2018-06" db="EMBL/GenBank/DDBJ databases">
        <authorList>
            <person name="Zhirakovskaya E."/>
        </authorList>
    </citation>
    <scope>NUCLEOTIDE SEQUENCE</scope>
</reference>
<evidence type="ECO:0000313" key="1">
    <source>
        <dbReference type="EMBL" id="VAW80841.1"/>
    </source>
</evidence>
<protein>
    <submittedName>
        <fullName evidence="1">Uncharacterized protein</fullName>
    </submittedName>
</protein>
<sequence length="413" mass="47400">MRHIQLLTLCILAVFSGTLFASVNTPITTKNSVTTIKDSRTATSILGKHPIHYQVEKRSYPSLLRITNSNGKYSLQTEPVKPSVKLIKPRNTYSLQGNISEIHSDYFKFIGNITTQLNSDNQNKCTQRGIFYFSYFKATGKPAKWRLLQNRHTCANKPVIVEFSANPEWKPRPTSKKLSLWGIGMITKNLRTDRGNFRILFPEQGITNLYDKPNGQKVAAININLYKEKFMPAGLTTRQIKYYRNIFGTLLIHRNNSVSKINIHPQDMIKVKSNYYVIKVYQVKDNYLQILPSSMKHKAWVSIKDLAKQGFQYSSWRDYILNHQSKSFTPSGKIALNVRLHSNAQSDKVTLVKGKRFKIKLTGQTNGAWMKVAVSQLSKNCRKTIEKWQGWIKTLDDTGYPNIQIRSGSRNRC</sequence>
<gene>
    <name evidence="1" type="ORF">MNBD_GAMMA12-2408</name>
</gene>